<dbReference type="AlphaFoldDB" id="A0A8T0HN44"/>
<keyword evidence="6" id="KW-0508">mRNA splicing</keyword>
<dbReference type="InterPro" id="IPR011990">
    <property type="entry name" value="TPR-like_helical_dom_sf"/>
</dbReference>
<organism evidence="11 12">
    <name type="scientific">Ceratodon purpureus</name>
    <name type="common">Fire moss</name>
    <name type="synonym">Dicranum purpureum</name>
    <dbReference type="NCBI Taxonomy" id="3225"/>
    <lineage>
        <taxon>Eukaryota</taxon>
        <taxon>Viridiplantae</taxon>
        <taxon>Streptophyta</taxon>
        <taxon>Embryophyta</taxon>
        <taxon>Bryophyta</taxon>
        <taxon>Bryophytina</taxon>
        <taxon>Bryopsida</taxon>
        <taxon>Dicranidae</taxon>
        <taxon>Pseudoditrichales</taxon>
        <taxon>Ditrichaceae</taxon>
        <taxon>Ceratodon</taxon>
    </lineage>
</organism>
<dbReference type="GO" id="GO:0030515">
    <property type="term" value="F:snoRNA binding"/>
    <property type="evidence" value="ECO:0007669"/>
    <property type="project" value="InterPro"/>
</dbReference>
<evidence type="ECO:0000256" key="8">
    <source>
        <dbReference type="SAM" id="MobiDB-lite"/>
    </source>
</evidence>
<reference evidence="11" key="1">
    <citation type="submission" date="2020-06" db="EMBL/GenBank/DDBJ databases">
        <title>WGS assembly of Ceratodon purpureus strain R40.</title>
        <authorList>
            <person name="Carey S.B."/>
            <person name="Jenkins J."/>
            <person name="Shu S."/>
            <person name="Lovell J.T."/>
            <person name="Sreedasyam A."/>
            <person name="Maumus F."/>
            <person name="Tiley G.P."/>
            <person name="Fernandez-Pozo N."/>
            <person name="Barry K."/>
            <person name="Chen C."/>
            <person name="Wang M."/>
            <person name="Lipzen A."/>
            <person name="Daum C."/>
            <person name="Saski C.A."/>
            <person name="Payton A.C."/>
            <person name="Mcbreen J.C."/>
            <person name="Conrad R.E."/>
            <person name="Kollar L.M."/>
            <person name="Olsson S."/>
            <person name="Huttunen S."/>
            <person name="Landis J.B."/>
            <person name="Wickett N.J."/>
            <person name="Johnson M.G."/>
            <person name="Rensing S.A."/>
            <person name="Grimwood J."/>
            <person name="Schmutz J."/>
            <person name="Mcdaniel S.F."/>
        </authorList>
    </citation>
    <scope>NUCLEOTIDE SEQUENCE</scope>
    <source>
        <strain evidence="11">R40</strain>
    </source>
</reference>
<dbReference type="InterPro" id="IPR059164">
    <property type="entry name" value="HAT_PRP39_C"/>
</dbReference>
<evidence type="ECO:0000256" key="7">
    <source>
        <dbReference type="ARBA" id="ARBA00023242"/>
    </source>
</evidence>
<dbReference type="SMART" id="SM00386">
    <property type="entry name" value="HAT"/>
    <property type="match status" value="6"/>
</dbReference>
<comment type="caution">
    <text evidence="11">The sequence shown here is derived from an EMBL/GenBank/DDBJ whole genome shotgun (WGS) entry which is preliminary data.</text>
</comment>
<dbReference type="Proteomes" id="UP000822688">
    <property type="component" value="Chromosome V"/>
</dbReference>
<keyword evidence="7" id="KW-0539">Nucleus</keyword>
<name>A0A8T0HN44_CERPU</name>
<dbReference type="InterPro" id="IPR003107">
    <property type="entry name" value="HAT"/>
</dbReference>
<accession>A0A8T0HN44</accession>
<dbReference type="InterPro" id="IPR013949">
    <property type="entry name" value="Utp6"/>
</dbReference>
<feature type="compositionally biased region" description="Basic and acidic residues" evidence="8">
    <location>
        <begin position="227"/>
        <end position="236"/>
    </location>
</feature>
<dbReference type="PANTHER" id="PTHR23271">
    <property type="entry name" value="HEPATOCELLULAR CARCINOMA-ASSOCIATED ANTIGEN 66"/>
    <property type="match status" value="1"/>
</dbReference>
<evidence type="ECO:0008006" key="13">
    <source>
        <dbReference type="Google" id="ProtNLM"/>
    </source>
</evidence>
<evidence type="ECO:0000313" key="11">
    <source>
        <dbReference type="EMBL" id="KAG0572231.1"/>
    </source>
</evidence>
<protein>
    <recommendedName>
        <fullName evidence="13">U3 small nucleolar RNA-associated protein 6</fullName>
    </recommendedName>
</protein>
<comment type="similarity">
    <text evidence="2">Belongs to the UTP6 family.</text>
</comment>
<keyword evidence="5" id="KW-0677">Repeat</keyword>
<feature type="region of interest" description="Disordered" evidence="8">
    <location>
        <begin position="215"/>
        <end position="236"/>
    </location>
</feature>
<evidence type="ECO:0000259" key="9">
    <source>
        <dbReference type="Pfam" id="PF08640"/>
    </source>
</evidence>
<evidence type="ECO:0000256" key="6">
    <source>
        <dbReference type="ARBA" id="ARBA00023187"/>
    </source>
</evidence>
<dbReference type="GO" id="GO:0000462">
    <property type="term" value="P:maturation of SSU-rRNA from tricistronic rRNA transcript (SSU-rRNA, 5.8S rRNA, LSU-rRNA)"/>
    <property type="evidence" value="ECO:0007669"/>
    <property type="project" value="InterPro"/>
</dbReference>
<dbReference type="GO" id="GO:0034388">
    <property type="term" value="C:Pwp2p-containing subcomplex of 90S preribosome"/>
    <property type="evidence" value="ECO:0007669"/>
    <property type="project" value="TreeGrafter"/>
</dbReference>
<evidence type="ECO:0000256" key="4">
    <source>
        <dbReference type="ARBA" id="ARBA00022664"/>
    </source>
</evidence>
<dbReference type="PANTHER" id="PTHR23271:SF1">
    <property type="entry name" value="U3 SMALL NUCLEOLAR RNA-ASSOCIATED PROTEIN 6 HOMOLOG"/>
    <property type="match status" value="1"/>
</dbReference>
<evidence type="ECO:0000256" key="2">
    <source>
        <dbReference type="ARBA" id="ARBA00010734"/>
    </source>
</evidence>
<evidence type="ECO:0000259" key="10">
    <source>
        <dbReference type="Pfam" id="PF24892"/>
    </source>
</evidence>
<evidence type="ECO:0000313" key="12">
    <source>
        <dbReference type="Proteomes" id="UP000822688"/>
    </source>
</evidence>
<dbReference type="SUPFAM" id="SSF48452">
    <property type="entry name" value="TPR-like"/>
    <property type="match status" value="2"/>
</dbReference>
<dbReference type="EMBL" id="CM026426">
    <property type="protein sequence ID" value="KAG0572231.1"/>
    <property type="molecule type" value="Genomic_DNA"/>
</dbReference>
<dbReference type="Pfam" id="PF24892">
    <property type="entry name" value="UTP6_C"/>
    <property type="match status" value="1"/>
</dbReference>
<dbReference type="GO" id="GO:0032040">
    <property type="term" value="C:small-subunit processome"/>
    <property type="evidence" value="ECO:0007669"/>
    <property type="project" value="TreeGrafter"/>
</dbReference>
<dbReference type="Gene3D" id="1.25.40.10">
    <property type="entry name" value="Tetratricopeptide repeat domain"/>
    <property type="match status" value="2"/>
</dbReference>
<proteinExistence type="inferred from homology"/>
<sequence length="642" mass="72914">MADTVAYHMERMLPELEDLEKRGLFSKQELKEIVRQRRDFEYLLKRHSALKQDFLGYVDYETQLESARKERKEVICRDLRTKGEGWKSSICDRSSAMRIMLIYERAVTKFKGDLELWLRYAEYCRSQGSRRVQKVLMKAIQLHPAVPGLWIYAAVWEAEHNSNVTAARALMQQGLRACPKSETLWLEYFRMELIFAEKVKARRLVLGISTPETPAITEAGEDGDDGDMSKSETDGDEVKGKATVSYFAASCKIAQVIYRKAISEIPDNLRFRQRFLEILESIDVEKLMVLEGEIYAGIRERFVTDEDSWAWLARRQFVKAESKGMDIMECRKEATKVYDEALQSVNSARMYELYAEFLTGNLEYDDEHLEADDLASENGQMSTLDQSAETLLKLYIRAKAAGVESETLAQGHAGLLLRLGNIDLAREAVEVSCNESASTCGSARIWTLLLSLETKRVSEKKLDSSEQQLAKLLKASLKNATDDVKTLLQIAVEVQTVSRKSFDGFLQLLESILAGTSRKQAGAEVASALVDWVLHAEGLQRAREIYTRLIALPSPGLNFLKSCIAMEVGLVSEGNGDALKQLRKLFNLAVELYGHFDEGLWLEYCSQERKAGNIEEASNVYWRAKKALQNPSSFLERYQLLR</sequence>
<dbReference type="Pfam" id="PF08640">
    <property type="entry name" value="U3_assoc_6"/>
    <property type="match status" value="1"/>
</dbReference>
<keyword evidence="12" id="KW-1185">Reference proteome</keyword>
<keyword evidence="4" id="KW-0507">mRNA processing</keyword>
<dbReference type="InterPro" id="IPR056907">
    <property type="entry name" value="UTP6_C"/>
</dbReference>
<feature type="domain" description="U3 small nucleolar RNA-associated protein 6 N-terminal" evidence="9">
    <location>
        <begin position="9"/>
        <end position="75"/>
    </location>
</feature>
<evidence type="ECO:0000256" key="1">
    <source>
        <dbReference type="ARBA" id="ARBA00004604"/>
    </source>
</evidence>
<dbReference type="Pfam" id="PF23241">
    <property type="entry name" value="HAT_PRP39_C"/>
    <property type="match status" value="1"/>
</dbReference>
<gene>
    <name evidence="11" type="ORF">KC19_VG078300</name>
</gene>
<keyword evidence="3" id="KW-0698">rRNA processing</keyword>
<dbReference type="InterPro" id="IPR055347">
    <property type="entry name" value="UTP6_N"/>
</dbReference>
<comment type="subcellular location">
    <subcellularLocation>
        <location evidence="1">Nucleus</location>
        <location evidence="1">Nucleolus</location>
    </subcellularLocation>
</comment>
<evidence type="ECO:0000256" key="3">
    <source>
        <dbReference type="ARBA" id="ARBA00022552"/>
    </source>
</evidence>
<feature type="domain" description="U3 small nucleolar RNA-associated protein 6 homolog C-terminal" evidence="10">
    <location>
        <begin position="333"/>
        <end position="628"/>
    </location>
</feature>
<evidence type="ECO:0000256" key="5">
    <source>
        <dbReference type="ARBA" id="ARBA00022737"/>
    </source>
</evidence>